<organism evidence="1 2">
    <name type="scientific">Olea europaea subsp. europaea</name>
    <dbReference type="NCBI Taxonomy" id="158383"/>
    <lineage>
        <taxon>Eukaryota</taxon>
        <taxon>Viridiplantae</taxon>
        <taxon>Streptophyta</taxon>
        <taxon>Embryophyta</taxon>
        <taxon>Tracheophyta</taxon>
        <taxon>Spermatophyta</taxon>
        <taxon>Magnoliopsida</taxon>
        <taxon>eudicotyledons</taxon>
        <taxon>Gunneridae</taxon>
        <taxon>Pentapetalae</taxon>
        <taxon>asterids</taxon>
        <taxon>lamiids</taxon>
        <taxon>Lamiales</taxon>
        <taxon>Oleaceae</taxon>
        <taxon>Oleeae</taxon>
        <taxon>Olea</taxon>
    </lineage>
</organism>
<dbReference type="EMBL" id="CACTIH010001869">
    <property type="protein sequence ID" value="CAA2966815.1"/>
    <property type="molecule type" value="Genomic_DNA"/>
</dbReference>
<dbReference type="AlphaFoldDB" id="A0A8S0QGH8"/>
<evidence type="ECO:0000313" key="1">
    <source>
        <dbReference type="EMBL" id="CAA2966815.1"/>
    </source>
</evidence>
<gene>
    <name evidence="1" type="ORF">OLEA9_A076708</name>
</gene>
<proteinExistence type="predicted"/>
<keyword evidence="2" id="KW-1185">Reference proteome</keyword>
<name>A0A8S0QGH8_OLEEU</name>
<dbReference type="Proteomes" id="UP000594638">
    <property type="component" value="Unassembled WGS sequence"/>
</dbReference>
<evidence type="ECO:0000313" key="2">
    <source>
        <dbReference type="Proteomes" id="UP000594638"/>
    </source>
</evidence>
<dbReference type="Gramene" id="OE9A076708T1">
    <property type="protein sequence ID" value="OE9A076708C1"/>
    <property type="gene ID" value="OE9A076708"/>
</dbReference>
<reference evidence="1 2" key="1">
    <citation type="submission" date="2019-12" db="EMBL/GenBank/DDBJ databases">
        <authorList>
            <person name="Alioto T."/>
            <person name="Alioto T."/>
            <person name="Gomez Garrido J."/>
        </authorList>
    </citation>
    <scope>NUCLEOTIDE SEQUENCE [LARGE SCALE GENOMIC DNA]</scope>
</reference>
<protein>
    <submittedName>
        <fullName evidence="1">Uncharacterized protein</fullName>
    </submittedName>
</protein>
<sequence length="78" mass="8940">MGGKRRMDWGKIEMDSVLLGTRVRSLRWQGVESCRRSSKCDDISQSRALTVMPYEPHPYRMLDNVSFGAHILVLPSCK</sequence>
<comment type="caution">
    <text evidence="1">The sequence shown here is derived from an EMBL/GenBank/DDBJ whole genome shotgun (WGS) entry which is preliminary data.</text>
</comment>
<accession>A0A8S0QGH8</accession>